<dbReference type="InterPro" id="IPR007138">
    <property type="entry name" value="ABM_dom"/>
</dbReference>
<reference evidence="3" key="1">
    <citation type="submission" date="2016-02" db="EMBL/GenBank/DDBJ databases">
        <authorList>
            <person name="Wibberg D."/>
        </authorList>
    </citation>
    <scope>NUCLEOTIDE SEQUENCE [LARGE SCALE GENOMIC DNA]</scope>
</reference>
<evidence type="ECO:0000313" key="3">
    <source>
        <dbReference type="Proteomes" id="UP000199013"/>
    </source>
</evidence>
<dbReference type="SUPFAM" id="SSF54909">
    <property type="entry name" value="Dimeric alpha+beta barrel"/>
    <property type="match status" value="1"/>
</dbReference>
<feature type="domain" description="ABM" evidence="1">
    <location>
        <begin position="30"/>
        <end position="95"/>
    </location>
</feature>
<dbReference type="Pfam" id="PF03992">
    <property type="entry name" value="ABM"/>
    <property type="match status" value="1"/>
</dbReference>
<accession>A0A1C3NTP7</accession>
<dbReference type="Proteomes" id="UP000199013">
    <property type="component" value="Unassembled WGS sequence"/>
</dbReference>
<dbReference type="AlphaFoldDB" id="A0A1C3NTP7"/>
<evidence type="ECO:0000259" key="1">
    <source>
        <dbReference type="Pfam" id="PF03992"/>
    </source>
</evidence>
<dbReference type="Gene3D" id="3.30.70.100">
    <property type="match status" value="1"/>
</dbReference>
<keyword evidence="3" id="KW-1185">Reference proteome</keyword>
<dbReference type="EMBL" id="FLUV01000209">
    <property type="protein sequence ID" value="SBW18130.1"/>
    <property type="molecule type" value="Genomic_DNA"/>
</dbReference>
<protein>
    <recommendedName>
        <fullName evidence="1">ABM domain-containing protein</fullName>
    </recommendedName>
</protein>
<proteinExistence type="predicted"/>
<name>A0A1C3NTP7_9ACTN</name>
<dbReference type="InterPro" id="IPR011008">
    <property type="entry name" value="Dimeric_a/b-barrel"/>
</dbReference>
<organism evidence="2 3">
    <name type="scientific">Candidatus Protofrankia californiensis</name>
    <dbReference type="NCBI Taxonomy" id="1839754"/>
    <lineage>
        <taxon>Bacteria</taxon>
        <taxon>Bacillati</taxon>
        <taxon>Actinomycetota</taxon>
        <taxon>Actinomycetes</taxon>
        <taxon>Frankiales</taxon>
        <taxon>Frankiaceae</taxon>
        <taxon>Protofrankia</taxon>
    </lineage>
</organism>
<gene>
    <name evidence="2" type="ORF">FDG2_0533</name>
</gene>
<evidence type="ECO:0000313" key="2">
    <source>
        <dbReference type="EMBL" id="SBW18130.1"/>
    </source>
</evidence>
<sequence>MAGLTDTEPVEYRLYRSSVRANPPVPGCIVVVSVEFDGPDQQRQRRWVDTVFDAMAGETEPHPGRISAHFHVSTDSTRVLNYAEWTDEQAHRNALEKSNQGTVGSSPGWQRVLDFPGVRSSGFRRYHLLRSLSVAPSTEPS</sequence>